<organism evidence="3 4">
    <name type="scientific">Nocardioides agariphilus</name>
    <dbReference type="NCBI Taxonomy" id="433664"/>
    <lineage>
        <taxon>Bacteria</taxon>
        <taxon>Bacillati</taxon>
        <taxon>Actinomycetota</taxon>
        <taxon>Actinomycetes</taxon>
        <taxon>Propionibacteriales</taxon>
        <taxon>Nocardioidaceae</taxon>
        <taxon>Nocardioides</taxon>
    </lineage>
</organism>
<dbReference type="PANTHER" id="PTHR30388:SF4">
    <property type="entry name" value="MOLYBDENUM COFACTOR INSERTION CHAPERONE PAOD"/>
    <property type="match status" value="1"/>
</dbReference>
<feature type="domain" description="XdhC Rossmann" evidence="2">
    <location>
        <begin position="222"/>
        <end position="369"/>
    </location>
</feature>
<dbReference type="PANTHER" id="PTHR30388">
    <property type="entry name" value="ALDEHYDE OXIDOREDUCTASE MOLYBDENUM COFACTOR ASSEMBLY PROTEIN"/>
    <property type="match status" value="1"/>
</dbReference>
<dbReference type="AlphaFoldDB" id="A0A930VN38"/>
<evidence type="ECO:0000313" key="3">
    <source>
        <dbReference type="EMBL" id="MBF4769697.1"/>
    </source>
</evidence>
<sequence length="390" mass="41965">MREVLPELMAWWQAGETVGVGTVVATFQSAPRPPGASMLVGPDESAVGSVSGGCVEGAVYELGQSVVESGVPVLQRYGISDDDAFAVGLTCGGILDVYVEKVSKQTFPELAEIAADIEAGRPVALATVIEHPDPSVLGRRIVVRPEEPAVRDERAVSTDFSQHFRHGRRSLGSSRMDDAVHDDAIGLLASGTNATLTYGPDGERRGEGMRVFVWAFAPKPRMLVFGAIDFAAAVARVGAFLGYHVTVCDARPVFATKSRFPEADEVVVDWPHRYLQAEQDAGRVDQRTVVAVLTHDPKFDVALLEVALRLPEVAYVGAMGSRRTHEDRLARLREAGVTDKEIDRLSSPIGLDLGARTPEETAISIAAEIVALQWGGTGDRLAERDGRIHH</sequence>
<dbReference type="Pfam" id="PF13478">
    <property type="entry name" value="XdhC_C"/>
    <property type="match status" value="1"/>
</dbReference>
<dbReference type="Gene3D" id="3.40.50.720">
    <property type="entry name" value="NAD(P)-binding Rossmann-like Domain"/>
    <property type="match status" value="1"/>
</dbReference>
<dbReference type="Proteomes" id="UP000660668">
    <property type="component" value="Unassembled WGS sequence"/>
</dbReference>
<dbReference type="InterPro" id="IPR003777">
    <property type="entry name" value="XdhC_CoxI"/>
</dbReference>
<comment type="caution">
    <text evidence="3">The sequence shown here is derived from an EMBL/GenBank/DDBJ whole genome shotgun (WGS) entry which is preliminary data.</text>
</comment>
<name>A0A930VN38_9ACTN</name>
<dbReference type="Pfam" id="PF02625">
    <property type="entry name" value="XdhC_CoxI"/>
    <property type="match status" value="1"/>
</dbReference>
<evidence type="ECO:0000313" key="4">
    <source>
        <dbReference type="Proteomes" id="UP000660668"/>
    </source>
</evidence>
<dbReference type="RefSeq" id="WP_194697842.1">
    <property type="nucleotide sequence ID" value="NZ_JADKPO010000030.1"/>
</dbReference>
<accession>A0A930VN38</accession>
<evidence type="ECO:0000259" key="1">
    <source>
        <dbReference type="Pfam" id="PF02625"/>
    </source>
</evidence>
<dbReference type="EMBL" id="JADKPO010000030">
    <property type="protein sequence ID" value="MBF4769697.1"/>
    <property type="molecule type" value="Genomic_DNA"/>
</dbReference>
<reference evidence="3" key="1">
    <citation type="submission" date="2020-11" db="EMBL/GenBank/DDBJ databases">
        <title>Nocardioides cynanchi sp. nov., isolated from soil of rhizosphere of Cynanchum wilfordii.</title>
        <authorList>
            <person name="Lee J.-S."/>
            <person name="Suh M.K."/>
            <person name="Kim J.-S."/>
        </authorList>
    </citation>
    <scope>NUCLEOTIDE SEQUENCE</scope>
    <source>
        <strain evidence="3">KCTC 19276</strain>
    </source>
</reference>
<proteinExistence type="predicted"/>
<evidence type="ECO:0000259" key="2">
    <source>
        <dbReference type="Pfam" id="PF13478"/>
    </source>
</evidence>
<protein>
    <submittedName>
        <fullName evidence="3">XdhC family protein</fullName>
    </submittedName>
</protein>
<keyword evidence="4" id="KW-1185">Reference proteome</keyword>
<dbReference type="InterPro" id="IPR052698">
    <property type="entry name" value="MoCofactor_Util/Proc"/>
</dbReference>
<dbReference type="InterPro" id="IPR027051">
    <property type="entry name" value="XdhC_Rossmann_dom"/>
</dbReference>
<feature type="domain" description="XdhC- CoxI" evidence="1">
    <location>
        <begin position="11"/>
        <end position="78"/>
    </location>
</feature>
<gene>
    <name evidence="3" type="ORF">ISU10_18160</name>
</gene>